<dbReference type="Gene3D" id="3.30.70.270">
    <property type="match status" value="1"/>
</dbReference>
<dbReference type="Pfam" id="PF00990">
    <property type="entry name" value="GGDEF"/>
    <property type="match status" value="1"/>
</dbReference>
<dbReference type="CDD" id="cd01948">
    <property type="entry name" value="EAL"/>
    <property type="match status" value="1"/>
</dbReference>
<dbReference type="InterPro" id="IPR000160">
    <property type="entry name" value="GGDEF_dom"/>
</dbReference>
<dbReference type="InterPro" id="IPR003018">
    <property type="entry name" value="GAF"/>
</dbReference>
<reference evidence="3 4" key="1">
    <citation type="submission" date="2020-06" db="EMBL/GenBank/DDBJ databases">
        <title>Oricola thermophila sp. nov. isolated from a tidal sediments.</title>
        <authorList>
            <person name="Kwon K.K."/>
            <person name="Yang S.-H."/>
            <person name="Park M.-J."/>
        </authorList>
    </citation>
    <scope>NUCLEOTIDE SEQUENCE [LARGE SCALE GENOMIC DNA]</scope>
    <source>
        <strain evidence="3 4">MEBiC13590</strain>
    </source>
</reference>
<name>A0A6N1VFK4_9HYPH</name>
<dbReference type="EMBL" id="CP054836">
    <property type="protein sequence ID" value="QKV19716.1"/>
    <property type="molecule type" value="Genomic_DNA"/>
</dbReference>
<proteinExistence type="predicted"/>
<dbReference type="SUPFAM" id="SSF55781">
    <property type="entry name" value="GAF domain-like"/>
    <property type="match status" value="1"/>
</dbReference>
<gene>
    <name evidence="3" type="ORF">HTY61_15265</name>
</gene>
<feature type="domain" description="GGDEF" evidence="2">
    <location>
        <begin position="205"/>
        <end position="337"/>
    </location>
</feature>
<dbReference type="CDD" id="cd01949">
    <property type="entry name" value="GGDEF"/>
    <property type="match status" value="1"/>
</dbReference>
<dbReference type="GO" id="GO:0071111">
    <property type="term" value="F:cyclic-guanylate-specific phosphodiesterase activity"/>
    <property type="evidence" value="ECO:0007669"/>
    <property type="project" value="InterPro"/>
</dbReference>
<protein>
    <submittedName>
        <fullName evidence="3">EAL domain-containing protein</fullName>
    </submittedName>
</protein>
<sequence>MKLEEQLELSAFQSAILEAVATGSDFTAVSDRICRGAEMLAQGTYCTIVSVDEAGLLHPVSAPSLPDSYSQALEGLPIGPDTGSCGTAAYLGEPVHTEDIATDPKWADYRGLALPLGLRACWSTPIKSRDGRPVATFAFYFREKRSSTEMERELVARCAHLCTIAYEHTEMTARNHFLAYRDQLTGLGNRRSFEAAFNAPALFHDSFGLLMLDIDNLKIVNDSLGHEAGDQLISAVARRLKKMFGPDHAFRLGGDEFAIIRHGCGDHETLEETARALLDLVMAPIVQKGATINPSVTLGGVINGADGSSPEQLRQNADLTLYHAKETRRGGYMRFDPGHKTSIVRRIDQSRQLAEALNEDRVLAHFQPVVSLETGRITGVEALARIRQPDGRIAEAGEFLMAFADPRNAARLTDRMIDLTTRDFRGWLDEGLPIEHMALNLTTADFRATDLDVRLGDAFGKAGIPLKHLHLEVTETVMMENRLVRQMSDLRERGVRLALDDFGTGFASLTHLLSFPVDIIKIDKTFVTRLLSDRPSAAIVQALIDIARKIGIDIVAEGVEETEQAERLATLGCHYAQGYLFSRPADAATIARLLRSTLPTGRIDPPEETGLEDKRA</sequence>
<dbReference type="SMART" id="SM00065">
    <property type="entry name" value="GAF"/>
    <property type="match status" value="1"/>
</dbReference>
<dbReference type="Gene3D" id="3.20.20.450">
    <property type="entry name" value="EAL domain"/>
    <property type="match status" value="1"/>
</dbReference>
<dbReference type="PROSITE" id="PS50883">
    <property type="entry name" value="EAL"/>
    <property type="match status" value="1"/>
</dbReference>
<dbReference type="SMART" id="SM00052">
    <property type="entry name" value="EAL"/>
    <property type="match status" value="1"/>
</dbReference>
<feature type="domain" description="EAL" evidence="1">
    <location>
        <begin position="346"/>
        <end position="598"/>
    </location>
</feature>
<dbReference type="InterPro" id="IPR001633">
    <property type="entry name" value="EAL_dom"/>
</dbReference>
<dbReference type="SUPFAM" id="SSF141868">
    <property type="entry name" value="EAL domain-like"/>
    <property type="match status" value="1"/>
</dbReference>
<dbReference type="PANTHER" id="PTHR33121">
    <property type="entry name" value="CYCLIC DI-GMP PHOSPHODIESTERASE PDEF"/>
    <property type="match status" value="1"/>
</dbReference>
<dbReference type="Proteomes" id="UP000509367">
    <property type="component" value="Chromosome"/>
</dbReference>
<dbReference type="Pfam" id="PF13185">
    <property type="entry name" value="GAF_2"/>
    <property type="match status" value="1"/>
</dbReference>
<dbReference type="InterPro" id="IPR029787">
    <property type="entry name" value="Nucleotide_cyclase"/>
</dbReference>
<dbReference type="SMART" id="SM00267">
    <property type="entry name" value="GGDEF"/>
    <property type="match status" value="1"/>
</dbReference>
<dbReference type="SUPFAM" id="SSF55073">
    <property type="entry name" value="Nucleotide cyclase"/>
    <property type="match status" value="1"/>
</dbReference>
<keyword evidence="4" id="KW-1185">Reference proteome</keyword>
<dbReference type="RefSeq" id="WP_175277607.1">
    <property type="nucleotide sequence ID" value="NZ_CP054836.1"/>
</dbReference>
<evidence type="ECO:0000313" key="4">
    <source>
        <dbReference type="Proteomes" id="UP000509367"/>
    </source>
</evidence>
<dbReference type="KEGG" id="orm:HTY61_15265"/>
<evidence type="ECO:0000313" key="3">
    <source>
        <dbReference type="EMBL" id="QKV19716.1"/>
    </source>
</evidence>
<dbReference type="AlphaFoldDB" id="A0A6N1VFK4"/>
<dbReference type="InterPro" id="IPR035919">
    <property type="entry name" value="EAL_sf"/>
</dbReference>
<dbReference type="InterPro" id="IPR043128">
    <property type="entry name" value="Rev_trsase/Diguanyl_cyclase"/>
</dbReference>
<dbReference type="NCBIfam" id="TIGR00254">
    <property type="entry name" value="GGDEF"/>
    <property type="match status" value="1"/>
</dbReference>
<dbReference type="Pfam" id="PF00563">
    <property type="entry name" value="EAL"/>
    <property type="match status" value="1"/>
</dbReference>
<dbReference type="Gene3D" id="3.30.450.40">
    <property type="match status" value="1"/>
</dbReference>
<dbReference type="PANTHER" id="PTHR33121:SF70">
    <property type="entry name" value="SIGNALING PROTEIN YKOW"/>
    <property type="match status" value="1"/>
</dbReference>
<organism evidence="3 4">
    <name type="scientific">Oricola thermophila</name>
    <dbReference type="NCBI Taxonomy" id="2742145"/>
    <lineage>
        <taxon>Bacteria</taxon>
        <taxon>Pseudomonadati</taxon>
        <taxon>Pseudomonadota</taxon>
        <taxon>Alphaproteobacteria</taxon>
        <taxon>Hyphomicrobiales</taxon>
        <taxon>Ahrensiaceae</taxon>
        <taxon>Oricola</taxon>
    </lineage>
</organism>
<evidence type="ECO:0000259" key="1">
    <source>
        <dbReference type="PROSITE" id="PS50883"/>
    </source>
</evidence>
<dbReference type="PROSITE" id="PS50887">
    <property type="entry name" value="GGDEF"/>
    <property type="match status" value="1"/>
</dbReference>
<dbReference type="InterPro" id="IPR029016">
    <property type="entry name" value="GAF-like_dom_sf"/>
</dbReference>
<evidence type="ECO:0000259" key="2">
    <source>
        <dbReference type="PROSITE" id="PS50887"/>
    </source>
</evidence>
<dbReference type="InterPro" id="IPR050706">
    <property type="entry name" value="Cyclic-di-GMP_PDE-like"/>
</dbReference>
<accession>A0A6N1VFK4</accession>